<name>A0A9J7YAU6_CYPCA</name>
<dbReference type="Proteomes" id="UP001108240">
    <property type="component" value="Unplaced"/>
</dbReference>
<proteinExistence type="predicted"/>
<dbReference type="Ensembl" id="ENSCCRT00000205615.1">
    <property type="protein sequence ID" value="ENSCCRP00000114515.1"/>
    <property type="gene ID" value="ENSCCRG00000056024.1"/>
</dbReference>
<protein>
    <recommendedName>
        <fullName evidence="1">Tf2-1-like SH3-like domain-containing protein</fullName>
    </recommendedName>
</protein>
<keyword evidence="3" id="KW-1185">Reference proteome</keyword>
<sequence>MERAFQRPPDPSHPAYSTLDKQSELLNIVKCNVERAQAKQKKYYDQRRKTAHFQEGDVVWVRAHPLSRAEEGVMAKLSAKWKGPARVKKKLGPVNYAVVFISDPDKCDTYHVQNLKICHGYDKFSPERRGM</sequence>
<dbReference type="GeneTree" id="ENSGT01060000253313"/>
<reference evidence="2" key="1">
    <citation type="submission" date="2025-08" db="UniProtKB">
        <authorList>
            <consortium name="Ensembl"/>
        </authorList>
    </citation>
    <scope>IDENTIFICATION</scope>
</reference>
<evidence type="ECO:0000259" key="1">
    <source>
        <dbReference type="Pfam" id="PF24626"/>
    </source>
</evidence>
<dbReference type="InterPro" id="IPR056924">
    <property type="entry name" value="SH3_Tf2-1"/>
</dbReference>
<dbReference type="AlphaFoldDB" id="A0A9J7YAU6"/>
<dbReference type="Pfam" id="PF24626">
    <property type="entry name" value="SH3_Tf2-1"/>
    <property type="match status" value="1"/>
</dbReference>
<accession>A0A9J7YAU6</accession>
<reference evidence="2" key="2">
    <citation type="submission" date="2025-09" db="UniProtKB">
        <authorList>
            <consortium name="Ensembl"/>
        </authorList>
    </citation>
    <scope>IDENTIFICATION</scope>
</reference>
<feature type="domain" description="Tf2-1-like SH3-like" evidence="1">
    <location>
        <begin position="56"/>
        <end position="119"/>
    </location>
</feature>
<evidence type="ECO:0000313" key="3">
    <source>
        <dbReference type="Proteomes" id="UP001108240"/>
    </source>
</evidence>
<organism evidence="2 3">
    <name type="scientific">Cyprinus carpio carpio</name>
    <dbReference type="NCBI Taxonomy" id="630221"/>
    <lineage>
        <taxon>Eukaryota</taxon>
        <taxon>Metazoa</taxon>
        <taxon>Chordata</taxon>
        <taxon>Craniata</taxon>
        <taxon>Vertebrata</taxon>
        <taxon>Euteleostomi</taxon>
        <taxon>Actinopterygii</taxon>
        <taxon>Neopterygii</taxon>
        <taxon>Teleostei</taxon>
        <taxon>Ostariophysi</taxon>
        <taxon>Cypriniformes</taxon>
        <taxon>Cyprinidae</taxon>
        <taxon>Cyprininae</taxon>
        <taxon>Cyprinus</taxon>
    </lineage>
</organism>
<evidence type="ECO:0000313" key="2">
    <source>
        <dbReference type="Ensembl" id="ENSCCRP00000114515.1"/>
    </source>
</evidence>